<reference evidence="1" key="1">
    <citation type="submission" date="2020-10" db="EMBL/GenBank/DDBJ databases">
        <title>The Isolation and Genome Sequence of a Novel Cyanophage S-H9-2 from the Yellow Sea, China.</title>
        <authorList>
            <person name="Jiang T."/>
            <person name="Luo L."/>
        </authorList>
    </citation>
    <scope>NUCLEOTIDE SEQUENCE</scope>
</reference>
<protein>
    <submittedName>
        <fullName evidence="1">Ferrochelatase</fullName>
    </submittedName>
</protein>
<sequence length="196" mass="22879">MNKQISTCNYQIVRNFIDADKAQSLNDEFLKFAKYYCLSGDLASANSWSQYQYLPAIEMCTHNTQRVSELCGESLLPTYGYARTYKHLGELTKHRDRPACDVSITLHLGGDQDWDIWIETPEEERVSVLLQPGDAMLYLGCVAAHWRTPYQGEYYTQMFLHYVRTYGPYADYFFDNQANFAGPKKYIYRYNSGDWK</sequence>
<dbReference type="GeneID" id="77945624"/>
<keyword evidence="2" id="KW-1185">Reference proteome</keyword>
<dbReference type="Proteomes" id="UP000662754">
    <property type="component" value="Segment"/>
</dbReference>
<evidence type="ECO:0000313" key="1">
    <source>
        <dbReference type="EMBL" id="QPB08469.1"/>
    </source>
</evidence>
<evidence type="ECO:0000313" key="2">
    <source>
        <dbReference type="Proteomes" id="UP000662754"/>
    </source>
</evidence>
<dbReference type="EMBL" id="MW147367">
    <property type="protein sequence ID" value="QPB08469.1"/>
    <property type="molecule type" value="Genomic_DNA"/>
</dbReference>
<organism evidence="1 2">
    <name type="scientific">Synechococcus phage S-H9-2</name>
    <dbReference type="NCBI Taxonomy" id="2783669"/>
    <lineage>
        <taxon>Viruses</taxon>
        <taxon>Duplodnaviria</taxon>
        <taxon>Heunggongvirae</taxon>
        <taxon>Uroviricota</taxon>
        <taxon>Caudoviricetes</taxon>
        <taxon>Pantevenvirales</taxon>
        <taxon>Kyanoviridae</taxon>
        <taxon>Yushanluvirus</taxon>
        <taxon>Yushanluvirus satich</taxon>
    </lineage>
</organism>
<proteinExistence type="predicted"/>
<accession>A0A873WB79</accession>
<name>A0A873WB79_9CAUD</name>
<dbReference type="RefSeq" id="YP_010669454.1">
    <property type="nucleotide sequence ID" value="NC_070960.1"/>
</dbReference>
<dbReference type="KEGG" id="vg:77945624"/>